<dbReference type="InterPro" id="IPR036034">
    <property type="entry name" value="PDZ_sf"/>
</dbReference>
<dbReference type="AlphaFoldDB" id="L1IY27"/>
<reference evidence="3 5" key="1">
    <citation type="journal article" date="2012" name="Nature">
        <title>Algal genomes reveal evolutionary mosaicism and the fate of nucleomorphs.</title>
        <authorList>
            <consortium name="DOE Joint Genome Institute"/>
            <person name="Curtis B.A."/>
            <person name="Tanifuji G."/>
            <person name="Burki F."/>
            <person name="Gruber A."/>
            <person name="Irimia M."/>
            <person name="Maruyama S."/>
            <person name="Arias M.C."/>
            <person name="Ball S.G."/>
            <person name="Gile G.H."/>
            <person name="Hirakawa Y."/>
            <person name="Hopkins J.F."/>
            <person name="Kuo A."/>
            <person name="Rensing S.A."/>
            <person name="Schmutz J."/>
            <person name="Symeonidi A."/>
            <person name="Elias M."/>
            <person name="Eveleigh R.J."/>
            <person name="Herman E.K."/>
            <person name="Klute M.J."/>
            <person name="Nakayama T."/>
            <person name="Obornik M."/>
            <person name="Reyes-Prieto A."/>
            <person name="Armbrust E.V."/>
            <person name="Aves S.J."/>
            <person name="Beiko R.G."/>
            <person name="Coutinho P."/>
            <person name="Dacks J.B."/>
            <person name="Durnford D.G."/>
            <person name="Fast N.M."/>
            <person name="Green B.R."/>
            <person name="Grisdale C.J."/>
            <person name="Hempel F."/>
            <person name="Henrissat B."/>
            <person name="Hoppner M.P."/>
            <person name="Ishida K."/>
            <person name="Kim E."/>
            <person name="Koreny L."/>
            <person name="Kroth P.G."/>
            <person name="Liu Y."/>
            <person name="Malik S.B."/>
            <person name="Maier U.G."/>
            <person name="McRose D."/>
            <person name="Mock T."/>
            <person name="Neilson J.A."/>
            <person name="Onodera N.T."/>
            <person name="Poole A.M."/>
            <person name="Pritham E.J."/>
            <person name="Richards T.A."/>
            <person name="Rocap G."/>
            <person name="Roy S.W."/>
            <person name="Sarai C."/>
            <person name="Schaack S."/>
            <person name="Shirato S."/>
            <person name="Slamovits C.H."/>
            <person name="Spencer D.F."/>
            <person name="Suzuki S."/>
            <person name="Worden A.Z."/>
            <person name="Zauner S."/>
            <person name="Barry K."/>
            <person name="Bell C."/>
            <person name="Bharti A.K."/>
            <person name="Crow J.A."/>
            <person name="Grimwood J."/>
            <person name="Kramer R."/>
            <person name="Lindquist E."/>
            <person name="Lucas S."/>
            <person name="Salamov A."/>
            <person name="McFadden G.I."/>
            <person name="Lane C.E."/>
            <person name="Keeling P.J."/>
            <person name="Gray M.W."/>
            <person name="Grigoriev I.V."/>
            <person name="Archibald J.M."/>
        </authorList>
    </citation>
    <scope>NUCLEOTIDE SEQUENCE</scope>
    <source>
        <strain evidence="3 5">CCMP2712</strain>
    </source>
</reference>
<evidence type="ECO:0000259" key="2">
    <source>
        <dbReference type="PROSITE" id="PS50106"/>
    </source>
</evidence>
<protein>
    <recommendedName>
        <fullName evidence="2">PDZ domain-containing protein</fullName>
    </recommendedName>
</protein>
<dbReference type="RefSeq" id="XP_005828126.1">
    <property type="nucleotide sequence ID" value="XM_005828069.1"/>
</dbReference>
<name>L1IY27_GUITC</name>
<keyword evidence="5" id="KW-1185">Reference proteome</keyword>
<proteinExistence type="predicted"/>
<evidence type="ECO:0000313" key="5">
    <source>
        <dbReference type="Proteomes" id="UP000011087"/>
    </source>
</evidence>
<dbReference type="EnsemblProtists" id="EKX41146">
    <property type="protein sequence ID" value="EKX41146"/>
    <property type="gene ID" value="GUITHDRAFT_153937"/>
</dbReference>
<dbReference type="Gene3D" id="2.30.42.10">
    <property type="match status" value="1"/>
</dbReference>
<dbReference type="KEGG" id="gtt:GUITHDRAFT_153937"/>
<accession>L1IY27</accession>
<dbReference type="Proteomes" id="UP000011087">
    <property type="component" value="Unassembled WGS sequence"/>
</dbReference>
<reference evidence="4" key="3">
    <citation type="submission" date="2015-06" db="UniProtKB">
        <authorList>
            <consortium name="EnsemblProtists"/>
        </authorList>
    </citation>
    <scope>IDENTIFICATION</scope>
</reference>
<feature type="region of interest" description="Disordered" evidence="1">
    <location>
        <begin position="33"/>
        <end position="63"/>
    </location>
</feature>
<dbReference type="HOGENOM" id="CLU_1753192_0_0_1"/>
<dbReference type="GeneID" id="17297687"/>
<evidence type="ECO:0000313" key="4">
    <source>
        <dbReference type="EnsemblProtists" id="EKX41146"/>
    </source>
</evidence>
<gene>
    <name evidence="3" type="ORF">GUITHDRAFT_153937</name>
</gene>
<evidence type="ECO:0000313" key="3">
    <source>
        <dbReference type="EMBL" id="EKX41146.1"/>
    </source>
</evidence>
<feature type="compositionally biased region" description="Basic and acidic residues" evidence="1">
    <location>
        <begin position="33"/>
        <end position="43"/>
    </location>
</feature>
<reference evidence="5" key="2">
    <citation type="submission" date="2012-11" db="EMBL/GenBank/DDBJ databases">
        <authorList>
            <person name="Kuo A."/>
            <person name="Curtis B.A."/>
            <person name="Tanifuji G."/>
            <person name="Burki F."/>
            <person name="Gruber A."/>
            <person name="Irimia M."/>
            <person name="Maruyama S."/>
            <person name="Arias M.C."/>
            <person name="Ball S.G."/>
            <person name="Gile G.H."/>
            <person name="Hirakawa Y."/>
            <person name="Hopkins J.F."/>
            <person name="Rensing S.A."/>
            <person name="Schmutz J."/>
            <person name="Symeonidi A."/>
            <person name="Elias M."/>
            <person name="Eveleigh R.J."/>
            <person name="Herman E.K."/>
            <person name="Klute M.J."/>
            <person name="Nakayama T."/>
            <person name="Obornik M."/>
            <person name="Reyes-Prieto A."/>
            <person name="Armbrust E.V."/>
            <person name="Aves S.J."/>
            <person name="Beiko R.G."/>
            <person name="Coutinho P."/>
            <person name="Dacks J.B."/>
            <person name="Durnford D.G."/>
            <person name="Fast N.M."/>
            <person name="Green B.R."/>
            <person name="Grisdale C."/>
            <person name="Hempe F."/>
            <person name="Henrissat B."/>
            <person name="Hoppner M.P."/>
            <person name="Ishida K.-I."/>
            <person name="Kim E."/>
            <person name="Koreny L."/>
            <person name="Kroth P.G."/>
            <person name="Liu Y."/>
            <person name="Malik S.-B."/>
            <person name="Maier U.G."/>
            <person name="McRose D."/>
            <person name="Mock T."/>
            <person name="Neilson J.A."/>
            <person name="Onodera N.T."/>
            <person name="Poole A.M."/>
            <person name="Pritham E.J."/>
            <person name="Richards T.A."/>
            <person name="Rocap G."/>
            <person name="Roy S.W."/>
            <person name="Sarai C."/>
            <person name="Schaack S."/>
            <person name="Shirato S."/>
            <person name="Slamovits C.H."/>
            <person name="Spencer D.F."/>
            <person name="Suzuki S."/>
            <person name="Worden A.Z."/>
            <person name="Zauner S."/>
            <person name="Barry K."/>
            <person name="Bell C."/>
            <person name="Bharti A.K."/>
            <person name="Crow J.A."/>
            <person name="Grimwood J."/>
            <person name="Kramer R."/>
            <person name="Lindquist E."/>
            <person name="Lucas S."/>
            <person name="Salamov A."/>
            <person name="McFadden G.I."/>
            <person name="Lane C.E."/>
            <person name="Keeling P.J."/>
            <person name="Gray M.W."/>
            <person name="Grigoriev I.V."/>
            <person name="Archibald J.M."/>
        </authorList>
    </citation>
    <scope>NUCLEOTIDE SEQUENCE</scope>
    <source>
        <strain evidence="5">CCMP2712</strain>
    </source>
</reference>
<feature type="domain" description="PDZ" evidence="2">
    <location>
        <begin position="48"/>
        <end position="149"/>
    </location>
</feature>
<evidence type="ECO:0000256" key="1">
    <source>
        <dbReference type="SAM" id="MobiDB-lite"/>
    </source>
</evidence>
<organism evidence="3">
    <name type="scientific">Guillardia theta (strain CCMP2712)</name>
    <name type="common">Cryptophyte</name>
    <dbReference type="NCBI Taxonomy" id="905079"/>
    <lineage>
        <taxon>Eukaryota</taxon>
        <taxon>Cryptophyceae</taxon>
        <taxon>Pyrenomonadales</taxon>
        <taxon>Geminigeraceae</taxon>
        <taxon>Guillardia</taxon>
    </lineage>
</organism>
<dbReference type="Pfam" id="PF00595">
    <property type="entry name" value="PDZ"/>
    <property type="match status" value="1"/>
</dbReference>
<sequence length="149" mass="16376">MSSQKLADILLGEEGSCCKLTILRGEKLMAVEAERRTKEERKRNSNKSISSDDGNSSPNRTAHSCFGFTVKQARGSEEWQVSSLKPNMPRENQEKVAPGDVIISIDGSSCGGRDPKGMQGMLRGPSRSEAEVELRRGGKIDRVKLRRNG</sequence>
<feature type="compositionally biased region" description="Polar residues" evidence="1">
    <location>
        <begin position="46"/>
        <end position="62"/>
    </location>
</feature>
<dbReference type="InterPro" id="IPR001478">
    <property type="entry name" value="PDZ"/>
</dbReference>
<dbReference type="SUPFAM" id="SSF50156">
    <property type="entry name" value="PDZ domain-like"/>
    <property type="match status" value="1"/>
</dbReference>
<dbReference type="EMBL" id="JH993026">
    <property type="protein sequence ID" value="EKX41146.1"/>
    <property type="molecule type" value="Genomic_DNA"/>
</dbReference>
<feature type="compositionally biased region" description="Basic and acidic residues" evidence="1">
    <location>
        <begin position="126"/>
        <end position="135"/>
    </location>
</feature>
<feature type="region of interest" description="Disordered" evidence="1">
    <location>
        <begin position="105"/>
        <end position="135"/>
    </location>
</feature>
<dbReference type="PaxDb" id="55529-EKX41146"/>
<dbReference type="PROSITE" id="PS50106">
    <property type="entry name" value="PDZ"/>
    <property type="match status" value="1"/>
</dbReference>